<dbReference type="InterPro" id="IPR026444">
    <property type="entry name" value="Secre_tail"/>
</dbReference>
<sequence length="280" mass="30721">MACNVRTTRIEVKPFHPRSGRSRRGSTARRGIDEASRFRRVSSRRDLRSRQGRISSHPEPQRGTRRRRNPMKHTIATLLLLATLGVGPTSAAPEFVLRYVNAIPRVEISGDYRHSHYSVWRAASPGGASTEVTEGDVLCVGPCFADDYSAIGGHTYWYRFDVSPPEGAPVSYGPYEVTISRDLARPLSATVIPNPGRGPTQVVLFLSGNPGASVHTDAAVFDLQGRRVSTVHRGPLASGLNRIAWNGRADDGGQLRAGLYLLRAVTVDGRQSVTRLVRMR</sequence>
<name>A0A538U0L1_UNCEI</name>
<evidence type="ECO:0000313" key="4">
    <source>
        <dbReference type="Proteomes" id="UP000319836"/>
    </source>
</evidence>
<reference evidence="3 4" key="1">
    <citation type="journal article" date="2019" name="Nat. Microbiol.">
        <title>Mediterranean grassland soil C-N compound turnover is dependent on rainfall and depth, and is mediated by genomically divergent microorganisms.</title>
        <authorList>
            <person name="Diamond S."/>
            <person name="Andeer P.F."/>
            <person name="Li Z."/>
            <person name="Crits-Christoph A."/>
            <person name="Burstein D."/>
            <person name="Anantharaman K."/>
            <person name="Lane K.R."/>
            <person name="Thomas B.C."/>
            <person name="Pan C."/>
            <person name="Northen T.R."/>
            <person name="Banfield J.F."/>
        </authorList>
    </citation>
    <scope>NUCLEOTIDE SEQUENCE [LARGE SCALE GENOMIC DNA]</scope>
    <source>
        <strain evidence="3">WS_10</strain>
    </source>
</reference>
<dbReference type="Proteomes" id="UP000319836">
    <property type="component" value="Unassembled WGS sequence"/>
</dbReference>
<evidence type="ECO:0000256" key="1">
    <source>
        <dbReference type="SAM" id="MobiDB-lite"/>
    </source>
</evidence>
<feature type="compositionally biased region" description="Basic and acidic residues" evidence="1">
    <location>
        <begin position="30"/>
        <end position="49"/>
    </location>
</feature>
<organism evidence="3 4">
    <name type="scientific">Eiseniibacteriota bacterium</name>
    <dbReference type="NCBI Taxonomy" id="2212470"/>
    <lineage>
        <taxon>Bacteria</taxon>
        <taxon>Candidatus Eiseniibacteriota</taxon>
    </lineage>
</organism>
<feature type="compositionally biased region" description="Basic residues" evidence="1">
    <location>
        <begin position="15"/>
        <end position="27"/>
    </location>
</feature>
<dbReference type="EMBL" id="VBPA01000299">
    <property type="protein sequence ID" value="TMQ69440.1"/>
    <property type="molecule type" value="Genomic_DNA"/>
</dbReference>
<evidence type="ECO:0000259" key="2">
    <source>
        <dbReference type="Pfam" id="PF13860"/>
    </source>
</evidence>
<proteinExistence type="predicted"/>
<dbReference type="Pfam" id="PF13860">
    <property type="entry name" value="FlgD_ig"/>
    <property type="match status" value="1"/>
</dbReference>
<dbReference type="NCBIfam" id="TIGR04183">
    <property type="entry name" value="Por_Secre_tail"/>
    <property type="match status" value="1"/>
</dbReference>
<dbReference type="AlphaFoldDB" id="A0A538U0L1"/>
<accession>A0A538U0L1</accession>
<feature type="region of interest" description="Disordered" evidence="1">
    <location>
        <begin position="1"/>
        <end position="70"/>
    </location>
</feature>
<dbReference type="Gene3D" id="2.60.40.4070">
    <property type="match status" value="1"/>
</dbReference>
<dbReference type="InterPro" id="IPR025965">
    <property type="entry name" value="FlgD/Vpr_Ig-like"/>
</dbReference>
<feature type="domain" description="FlgD/Vpr Ig-like" evidence="2">
    <location>
        <begin position="216"/>
        <end position="267"/>
    </location>
</feature>
<evidence type="ECO:0000313" key="3">
    <source>
        <dbReference type="EMBL" id="TMQ69440.1"/>
    </source>
</evidence>
<protein>
    <submittedName>
        <fullName evidence="3">T9SS type A sorting domain-containing protein</fullName>
    </submittedName>
</protein>
<gene>
    <name evidence="3" type="ORF">E6K80_11680</name>
</gene>
<comment type="caution">
    <text evidence="3">The sequence shown here is derived from an EMBL/GenBank/DDBJ whole genome shotgun (WGS) entry which is preliminary data.</text>
</comment>